<dbReference type="SMART" id="SM00248">
    <property type="entry name" value="ANK"/>
    <property type="match status" value="5"/>
</dbReference>
<evidence type="ECO:0000313" key="6">
    <source>
        <dbReference type="Proteomes" id="UP000261500"/>
    </source>
</evidence>
<keyword evidence="6" id="KW-1185">Reference proteome</keyword>
<keyword evidence="2 3" id="KW-0040">ANK repeat</keyword>
<evidence type="ECO:0000256" key="4">
    <source>
        <dbReference type="SAM" id="MobiDB-lite"/>
    </source>
</evidence>
<dbReference type="Gene3D" id="1.25.40.20">
    <property type="entry name" value="Ankyrin repeat-containing domain"/>
    <property type="match status" value="1"/>
</dbReference>
<feature type="repeat" description="ANK" evidence="3">
    <location>
        <begin position="214"/>
        <end position="246"/>
    </location>
</feature>
<keyword evidence="1" id="KW-0677">Repeat</keyword>
<reference evidence="5" key="1">
    <citation type="submission" date="2025-08" db="UniProtKB">
        <authorList>
            <consortium name="Ensembl"/>
        </authorList>
    </citation>
    <scope>IDENTIFICATION</scope>
</reference>
<evidence type="ECO:0000256" key="1">
    <source>
        <dbReference type="ARBA" id="ARBA00022737"/>
    </source>
</evidence>
<proteinExistence type="predicted"/>
<feature type="region of interest" description="Disordered" evidence="4">
    <location>
        <begin position="354"/>
        <end position="445"/>
    </location>
</feature>
<feature type="region of interest" description="Disordered" evidence="4">
    <location>
        <begin position="105"/>
        <end position="126"/>
    </location>
</feature>
<feature type="repeat" description="ANK" evidence="3">
    <location>
        <begin position="267"/>
        <end position="299"/>
    </location>
</feature>
<feature type="compositionally biased region" description="Polar residues" evidence="4">
    <location>
        <begin position="413"/>
        <end position="429"/>
    </location>
</feature>
<organism evidence="5 6">
    <name type="scientific">Poecilia latipinna</name>
    <name type="common">sailfin molly</name>
    <dbReference type="NCBI Taxonomy" id="48699"/>
    <lineage>
        <taxon>Eukaryota</taxon>
        <taxon>Metazoa</taxon>
        <taxon>Chordata</taxon>
        <taxon>Craniata</taxon>
        <taxon>Vertebrata</taxon>
        <taxon>Euteleostomi</taxon>
        <taxon>Actinopterygii</taxon>
        <taxon>Neopterygii</taxon>
        <taxon>Teleostei</taxon>
        <taxon>Neoteleostei</taxon>
        <taxon>Acanthomorphata</taxon>
        <taxon>Ovalentaria</taxon>
        <taxon>Atherinomorphae</taxon>
        <taxon>Cyprinodontiformes</taxon>
        <taxon>Poeciliidae</taxon>
        <taxon>Poeciliinae</taxon>
        <taxon>Poecilia</taxon>
    </lineage>
</organism>
<protein>
    <submittedName>
        <fullName evidence="5">Uncharacterized protein</fullName>
    </submittedName>
</protein>
<dbReference type="PROSITE" id="PS50297">
    <property type="entry name" value="ANK_REP_REGION"/>
    <property type="match status" value="2"/>
</dbReference>
<dbReference type="PANTHER" id="PTHR24198">
    <property type="entry name" value="ANKYRIN REPEAT AND PROTEIN KINASE DOMAIN-CONTAINING PROTEIN"/>
    <property type="match status" value="1"/>
</dbReference>
<accession>A0A3B3V7F9</accession>
<dbReference type="PROSITE" id="PS50088">
    <property type="entry name" value="ANK_REPEAT"/>
    <property type="match status" value="3"/>
</dbReference>
<dbReference type="Proteomes" id="UP000261500">
    <property type="component" value="Unplaced"/>
</dbReference>
<feature type="repeat" description="ANK" evidence="3">
    <location>
        <begin position="147"/>
        <end position="179"/>
    </location>
</feature>
<dbReference type="PANTHER" id="PTHR24198:SF165">
    <property type="entry name" value="ANKYRIN REPEAT-CONTAINING PROTEIN-RELATED"/>
    <property type="match status" value="1"/>
</dbReference>
<dbReference type="Pfam" id="PF00023">
    <property type="entry name" value="Ank"/>
    <property type="match status" value="2"/>
</dbReference>
<evidence type="ECO:0000256" key="2">
    <source>
        <dbReference type="ARBA" id="ARBA00023043"/>
    </source>
</evidence>
<evidence type="ECO:0000256" key="3">
    <source>
        <dbReference type="PROSITE-ProRule" id="PRU00023"/>
    </source>
</evidence>
<dbReference type="SUPFAM" id="SSF48403">
    <property type="entry name" value="Ankyrin repeat"/>
    <property type="match status" value="1"/>
</dbReference>
<dbReference type="GeneTree" id="ENSGT00940000155030"/>
<dbReference type="Pfam" id="PF12796">
    <property type="entry name" value="Ank_2"/>
    <property type="match status" value="1"/>
</dbReference>
<dbReference type="Ensembl" id="ENSPLAT00000012421.1">
    <property type="protein sequence ID" value="ENSPLAP00000020877.1"/>
    <property type="gene ID" value="ENSPLAG00000004188.1"/>
</dbReference>
<evidence type="ECO:0000313" key="5">
    <source>
        <dbReference type="Ensembl" id="ENSPLAP00000020877.1"/>
    </source>
</evidence>
<sequence>MKLHPKSQEYVDDNSYVTVRRWLRCGVFFFFQAFYFFFPQTEDKPLLSIPMDGGIDRREWTLQHHKAADITLTPPQADLDADCLDVNVKGPDGFTPLMVASLRNGGGPDCSLHGDEEDESGGDEPGPSVISDLIAQGANLMAQTDRTGETALHLAARYARADAAKRLLDAGADPNAHDNMGRTPLHAAVAADAQGVFQILIRNRATELDSRMNDGTTPLILAARLAVEGMVEELIHCHADINAVDDHGKTANDNVVVVGMLHRCLFQEETPLFLAAREGSFEAAQVLLDHYSNRDITDHLDRLPRDTAQERMHHDIVRLLDQYNLVHSPHNGANHMGGGGNSVMCGANGGGFIGMRPGPQGKKSRSRGAGAKAGGSTNGVKAAGGLPTESSVTMSPVDSLESPHSYAGDVSAAGSNTANSPPLLSSPTSRAMLPPVSHMLGQQQG</sequence>
<reference evidence="5" key="2">
    <citation type="submission" date="2025-09" db="UniProtKB">
        <authorList>
            <consortium name="Ensembl"/>
        </authorList>
    </citation>
    <scope>IDENTIFICATION</scope>
</reference>
<name>A0A3B3V7F9_9TELE</name>
<dbReference type="AlphaFoldDB" id="A0A3B3V7F9"/>
<dbReference type="InterPro" id="IPR036770">
    <property type="entry name" value="Ankyrin_rpt-contain_sf"/>
</dbReference>
<dbReference type="InterPro" id="IPR002110">
    <property type="entry name" value="Ankyrin_rpt"/>
</dbReference>